<dbReference type="InterPro" id="IPR050463">
    <property type="entry name" value="Gfo/Idh/MocA_oxidrdct_glycsds"/>
</dbReference>
<keyword evidence="1" id="KW-0560">Oxidoreductase</keyword>
<dbReference type="Proteomes" id="UP000177954">
    <property type="component" value="Unassembled WGS sequence"/>
</dbReference>
<dbReference type="PANTHER" id="PTHR43818">
    <property type="entry name" value="BCDNA.GH03377"/>
    <property type="match status" value="1"/>
</dbReference>
<accession>A0A1G2GZG6</accession>
<sequence length="339" mass="38395">MLKIAIIGSGFGQYGLLPAFRSIKNCDVVAICGRKRKQLVTYCKKVGLKNIYHDWQSLLKNEKLDAVALAVTPRAQYTIAKYAIKKGLHVFAEKPLAVNVSQAQELLSLAQKKRIVHGIDFIFPEIAAWKKVKELIDRRAFGELNHISVNWDFLSYNVKNKISSWKTSTEEGGGALSFYFSHGLYYLEYFTGKILNVKSVFTRSKEGIGNAEIGIDMVLEFENNVTGHAHINCNSHGLIRHQIILQCENGVVVLENKNSFVDNFTIKTYSEDGVKHLKVLKDRGRRNEDARVKIVRKLAARFVSACVRNKPMFPSFKEGLEVQKLIERIRAAAVKHKNE</sequence>
<dbReference type="EMBL" id="MHNZ01000030">
    <property type="protein sequence ID" value="OGZ55614.1"/>
    <property type="molecule type" value="Genomic_DNA"/>
</dbReference>
<dbReference type="InterPro" id="IPR055170">
    <property type="entry name" value="GFO_IDH_MocA-like_dom"/>
</dbReference>
<dbReference type="PANTHER" id="PTHR43818:SF11">
    <property type="entry name" value="BCDNA.GH03377"/>
    <property type="match status" value="1"/>
</dbReference>
<dbReference type="GO" id="GO:0016491">
    <property type="term" value="F:oxidoreductase activity"/>
    <property type="evidence" value="ECO:0007669"/>
    <property type="project" value="UniProtKB-KW"/>
</dbReference>
<organism evidence="4 5">
    <name type="scientific">Candidatus Ryanbacteria bacterium RIFCSPLOWO2_02_FULL_47_14</name>
    <dbReference type="NCBI Taxonomy" id="1802129"/>
    <lineage>
        <taxon>Bacteria</taxon>
        <taxon>Candidatus Ryaniibacteriota</taxon>
    </lineage>
</organism>
<proteinExistence type="predicted"/>
<dbReference type="InterPro" id="IPR000683">
    <property type="entry name" value="Gfo/Idh/MocA-like_OxRdtase_N"/>
</dbReference>
<evidence type="ECO:0000313" key="4">
    <source>
        <dbReference type="EMBL" id="OGZ55614.1"/>
    </source>
</evidence>
<protein>
    <recommendedName>
        <fullName evidence="6">Gfo/Idh/MocA-like oxidoreductase N-terminal domain-containing protein</fullName>
    </recommendedName>
</protein>
<evidence type="ECO:0000259" key="2">
    <source>
        <dbReference type="Pfam" id="PF01408"/>
    </source>
</evidence>
<name>A0A1G2GZG6_9BACT</name>
<dbReference type="Gene3D" id="3.40.50.720">
    <property type="entry name" value="NAD(P)-binding Rossmann-like Domain"/>
    <property type="match status" value="1"/>
</dbReference>
<dbReference type="Gene3D" id="3.30.360.10">
    <property type="entry name" value="Dihydrodipicolinate Reductase, domain 2"/>
    <property type="match status" value="1"/>
</dbReference>
<dbReference type="Pfam" id="PF22725">
    <property type="entry name" value="GFO_IDH_MocA_C3"/>
    <property type="match status" value="1"/>
</dbReference>
<evidence type="ECO:0000256" key="1">
    <source>
        <dbReference type="ARBA" id="ARBA00023002"/>
    </source>
</evidence>
<feature type="domain" description="GFO/IDH/MocA-like oxidoreductase" evidence="3">
    <location>
        <begin position="129"/>
        <end position="252"/>
    </location>
</feature>
<evidence type="ECO:0008006" key="6">
    <source>
        <dbReference type="Google" id="ProtNLM"/>
    </source>
</evidence>
<dbReference type="InterPro" id="IPR036291">
    <property type="entry name" value="NAD(P)-bd_dom_sf"/>
</dbReference>
<dbReference type="Pfam" id="PF01408">
    <property type="entry name" value="GFO_IDH_MocA"/>
    <property type="match status" value="1"/>
</dbReference>
<dbReference type="GO" id="GO:0000166">
    <property type="term" value="F:nucleotide binding"/>
    <property type="evidence" value="ECO:0007669"/>
    <property type="project" value="InterPro"/>
</dbReference>
<gene>
    <name evidence="4" type="ORF">A3J04_00635</name>
</gene>
<dbReference type="AlphaFoldDB" id="A0A1G2GZG6"/>
<comment type="caution">
    <text evidence="4">The sequence shown here is derived from an EMBL/GenBank/DDBJ whole genome shotgun (WGS) entry which is preliminary data.</text>
</comment>
<evidence type="ECO:0000313" key="5">
    <source>
        <dbReference type="Proteomes" id="UP000177954"/>
    </source>
</evidence>
<reference evidence="4 5" key="1">
    <citation type="journal article" date="2016" name="Nat. Commun.">
        <title>Thousands of microbial genomes shed light on interconnected biogeochemical processes in an aquifer system.</title>
        <authorList>
            <person name="Anantharaman K."/>
            <person name="Brown C.T."/>
            <person name="Hug L.A."/>
            <person name="Sharon I."/>
            <person name="Castelle C.J."/>
            <person name="Probst A.J."/>
            <person name="Thomas B.C."/>
            <person name="Singh A."/>
            <person name="Wilkins M.J."/>
            <person name="Karaoz U."/>
            <person name="Brodie E.L."/>
            <person name="Williams K.H."/>
            <person name="Hubbard S.S."/>
            <person name="Banfield J.F."/>
        </authorList>
    </citation>
    <scope>NUCLEOTIDE SEQUENCE [LARGE SCALE GENOMIC DNA]</scope>
</reference>
<dbReference type="SUPFAM" id="SSF51735">
    <property type="entry name" value="NAD(P)-binding Rossmann-fold domains"/>
    <property type="match status" value="1"/>
</dbReference>
<feature type="domain" description="Gfo/Idh/MocA-like oxidoreductase N-terminal" evidence="2">
    <location>
        <begin position="2"/>
        <end position="115"/>
    </location>
</feature>
<dbReference type="STRING" id="1802129.A3J04_00635"/>
<dbReference type="SUPFAM" id="SSF55347">
    <property type="entry name" value="Glyceraldehyde-3-phosphate dehydrogenase-like, C-terminal domain"/>
    <property type="match status" value="1"/>
</dbReference>
<evidence type="ECO:0000259" key="3">
    <source>
        <dbReference type="Pfam" id="PF22725"/>
    </source>
</evidence>